<dbReference type="EMBL" id="CP002057">
    <property type="protein sequence ID" value="ADI36276.1"/>
    <property type="molecule type" value="Genomic_DNA"/>
</dbReference>
<dbReference type="Gene3D" id="1.10.10.10">
    <property type="entry name" value="Winged helix-like DNA-binding domain superfamily/Winged helix DNA-binding domain"/>
    <property type="match status" value="1"/>
</dbReference>
<feature type="domain" description="NrpR regulatory" evidence="1">
    <location>
        <begin position="82"/>
        <end position="304"/>
    </location>
</feature>
<dbReference type="PANTHER" id="PTHR41964:SF1">
    <property type="entry name" value="GLOBAL NITROGEN REGULATOR NRPR"/>
    <property type="match status" value="1"/>
</dbReference>
<dbReference type="Pfam" id="PF01995">
    <property type="entry name" value="NRD1_2"/>
    <property type="match status" value="2"/>
</dbReference>
<protein>
    <submittedName>
        <fullName evidence="3">Uncharacterized protein</fullName>
    </submittedName>
</protein>
<dbReference type="AlphaFoldDB" id="D7DT16"/>
<reference evidence="3 4" key="1">
    <citation type="submission" date="2010-05" db="EMBL/GenBank/DDBJ databases">
        <title>Complete sequence of Methanococcus voltae A3.</title>
        <authorList>
            <consortium name="US DOE Joint Genome Institute"/>
            <person name="Lucas S."/>
            <person name="Copeland A."/>
            <person name="Lapidus A."/>
            <person name="Cheng J.-F."/>
            <person name="Bruce D."/>
            <person name="Goodwin L."/>
            <person name="Pitluck S."/>
            <person name="Lowry S."/>
            <person name="Clum A."/>
            <person name="Land M."/>
            <person name="Hauser L."/>
            <person name="Kyrpides N."/>
            <person name="Mikhailova N."/>
            <person name="Whitman W.B."/>
            <person name="Woyke T."/>
        </authorList>
    </citation>
    <scope>NUCLEOTIDE SEQUENCE [LARGE SCALE GENOMIC DNA]</scope>
    <source>
        <strain evidence="4">ATCC BAA-1334 / A3</strain>
    </source>
</reference>
<dbReference type="STRING" id="456320.Mvol_0617"/>
<evidence type="ECO:0000313" key="4">
    <source>
        <dbReference type="Proteomes" id="UP000007722"/>
    </source>
</evidence>
<dbReference type="InterPro" id="IPR013668">
    <property type="entry name" value="RNase_R_HTH_12"/>
</dbReference>
<dbReference type="InterPro" id="IPR036388">
    <property type="entry name" value="WH-like_DNA-bd_sf"/>
</dbReference>
<evidence type="ECO:0000259" key="2">
    <source>
        <dbReference type="Pfam" id="PF08461"/>
    </source>
</evidence>
<dbReference type="Pfam" id="PF08461">
    <property type="entry name" value="WHD_RNase_R"/>
    <property type="match status" value="1"/>
</dbReference>
<dbReference type="InterPro" id="IPR002846">
    <property type="entry name" value="NRD"/>
</dbReference>
<dbReference type="OrthoDB" id="358798at2157"/>
<evidence type="ECO:0000259" key="1">
    <source>
        <dbReference type="Pfam" id="PF01995"/>
    </source>
</evidence>
<accession>D7DT16</accession>
<proteinExistence type="predicted"/>
<dbReference type="eggNOG" id="arCOG02710">
    <property type="taxonomic scope" value="Archaea"/>
</dbReference>
<keyword evidence="4" id="KW-1185">Reference proteome</keyword>
<dbReference type="KEGG" id="mvo:Mvol_0617"/>
<dbReference type="InterPro" id="IPR036984">
    <property type="entry name" value="NrpR_dom_sf"/>
</dbReference>
<dbReference type="HOGENOM" id="CLU_507744_0_0_2"/>
<feature type="domain" description="NrpR regulatory" evidence="1">
    <location>
        <begin position="364"/>
        <end position="579"/>
    </location>
</feature>
<dbReference type="PANTHER" id="PTHR41964">
    <property type="entry name" value="GLOBAL NITROGEN REGULATOR NRPR"/>
    <property type="match status" value="1"/>
</dbReference>
<feature type="domain" description="Ribonuclease R winged-helix" evidence="2">
    <location>
        <begin position="7"/>
        <end position="72"/>
    </location>
</feature>
<name>D7DT16_METV3</name>
<dbReference type="InParanoid" id="D7DT16"/>
<sequence length="585" mass="66604">MTKNLNIAILNLLSKYDKPIGAKIIAEDLKLRGYDIGERAVRYHLQSMDDDELTERVGYSGRIITEKGAEELQKANVAHRIGSISGNIYDKLTKGNYPETVIVNRGTFNLKENSESKEELKKLKELILLSFKHGYSTGNYLKMEQLDKKDNNLRLNVETLCNINFDNYLIKNGIMSMPKHGGIVKYEDNKPVNFKGVIEFKKTSVDPLIAFIMQKKTEVLSTIENGEGYIPANFRVIPKSKLDEFKQLLKKDNLKSVICYGENNVLGINLNDEEIGVALIGGLTPLCIPVELGYSLDINSTTKIEANPNIQVPKERILEPIEINDEFLNKYKYKFKGYGRSSEGYDICSVADLKRLNVLKDYNVKPVLSKMISMMHEVKFDLNNESGRIIVNMAKIDLKYEEKVLKLLKEIYKRDLSTSNKLKVEIDVKNECLNIYTVCSLTFDGILLENQIPVIPYYGGLLERPEMRFIEAIAYEGTSLDPHEVFFDKADGKTTILAGLRKVPMYSKSKIEEIYETLGWNSILEFGRPNNDLCGIRVETEMLGYVSVGGTNPFAYLNINDIPVKIETHYKIMDYSELEDYNSIL</sequence>
<dbReference type="Proteomes" id="UP000007722">
    <property type="component" value="Chromosome"/>
</dbReference>
<dbReference type="Gene3D" id="3.30.70.1360">
    <property type="entry name" value="mj0159-like"/>
    <property type="match status" value="3"/>
</dbReference>
<dbReference type="InterPro" id="IPR038982">
    <property type="entry name" value="NrpR"/>
</dbReference>
<evidence type="ECO:0000313" key="3">
    <source>
        <dbReference type="EMBL" id="ADI36276.1"/>
    </source>
</evidence>
<gene>
    <name evidence="3" type="ordered locus">Mvol_0617</name>
</gene>
<organism evidence="3 4">
    <name type="scientific">Methanococcus voltae (strain ATCC BAA-1334 / A3)</name>
    <dbReference type="NCBI Taxonomy" id="456320"/>
    <lineage>
        <taxon>Archaea</taxon>
        <taxon>Methanobacteriati</taxon>
        <taxon>Methanobacteriota</taxon>
        <taxon>Methanomada group</taxon>
        <taxon>Methanococci</taxon>
        <taxon>Methanococcales</taxon>
        <taxon>Methanococcaceae</taxon>
        <taxon>Methanococcus</taxon>
    </lineage>
</organism>